<evidence type="ECO:0008006" key="9">
    <source>
        <dbReference type="Google" id="ProtNLM"/>
    </source>
</evidence>
<dbReference type="InterPro" id="IPR000858">
    <property type="entry name" value="S_locus_glycoprot_dom"/>
</dbReference>
<dbReference type="Proteomes" id="UP000467840">
    <property type="component" value="Chromosome 16"/>
</dbReference>
<proteinExistence type="predicted"/>
<organism evidence="7 8">
    <name type="scientific">Hevea brasiliensis</name>
    <name type="common">Para rubber tree</name>
    <name type="synonym">Siphonia brasiliensis</name>
    <dbReference type="NCBI Taxonomy" id="3981"/>
    <lineage>
        <taxon>Eukaryota</taxon>
        <taxon>Viridiplantae</taxon>
        <taxon>Streptophyta</taxon>
        <taxon>Embryophyta</taxon>
        <taxon>Tracheophyta</taxon>
        <taxon>Spermatophyta</taxon>
        <taxon>Magnoliopsida</taxon>
        <taxon>eudicotyledons</taxon>
        <taxon>Gunneridae</taxon>
        <taxon>Pentapetalae</taxon>
        <taxon>rosids</taxon>
        <taxon>fabids</taxon>
        <taxon>Malpighiales</taxon>
        <taxon>Euphorbiaceae</taxon>
        <taxon>Crotonoideae</taxon>
        <taxon>Micrandreae</taxon>
        <taxon>Hevea</taxon>
    </lineage>
</organism>
<dbReference type="PANTHER" id="PTHR32444">
    <property type="entry name" value="BULB-TYPE LECTIN DOMAIN-CONTAINING PROTEIN"/>
    <property type="match status" value="1"/>
</dbReference>
<dbReference type="PROSITE" id="PS50927">
    <property type="entry name" value="BULB_LECTIN"/>
    <property type="match status" value="1"/>
</dbReference>
<evidence type="ECO:0000256" key="3">
    <source>
        <dbReference type="ARBA" id="ARBA00023180"/>
    </source>
</evidence>
<evidence type="ECO:0000313" key="7">
    <source>
        <dbReference type="EMBL" id="KAF2303580.1"/>
    </source>
</evidence>
<keyword evidence="8" id="KW-1185">Reference proteome</keyword>
<dbReference type="AlphaFoldDB" id="A0A6A6LQ63"/>
<evidence type="ECO:0000313" key="8">
    <source>
        <dbReference type="Proteomes" id="UP000467840"/>
    </source>
</evidence>
<dbReference type="Pfam" id="PF01453">
    <property type="entry name" value="B_lectin"/>
    <property type="match status" value="1"/>
</dbReference>
<keyword evidence="1" id="KW-0732">Signal</keyword>
<dbReference type="Pfam" id="PF00954">
    <property type="entry name" value="S_locus_glycop"/>
    <property type="match status" value="1"/>
</dbReference>
<protein>
    <recommendedName>
        <fullName evidence="9">Bulb-type lectin domain-containing protein</fullName>
    </recommendedName>
</protein>
<evidence type="ECO:0000256" key="1">
    <source>
        <dbReference type="ARBA" id="ARBA00022729"/>
    </source>
</evidence>
<gene>
    <name evidence="7" type="ORF">GH714_019648</name>
</gene>
<dbReference type="InterPro" id="IPR000742">
    <property type="entry name" value="EGF"/>
</dbReference>
<sequence>MHQFCTSLDTITINQPIVDGDVIVSTGETFALGFFSPGKSSYRYLGIWFNKISEKTVVWVANRDSPINDTSGVLSITSHGNLVLNSRNQTTPLWFTNVSALPTNNCVAQLLDSGNLVLFHSGSTIWQSFEHPTNNLLPNSKLGLDRRKGLNWFLTSWKSSDDPGTGNFSLRINPEGYPQAFIYEGHVPKWRSGHWNGVRWSGVPKMQGVTFIFNYSYVNNENEISLSWNVEYGSILTIGVLNESGIFQRSIWHENLGRWEEFFYAPREQCDIYGLCGAYGNCVRYNGEINCTCLPGYQPKSPQQWYRKDGSVGCVRKNQTTPCRNGEGFVEVANVKAPDTSVARVLANLDTKACKMSA</sequence>
<reference evidence="7 8" key="1">
    <citation type="journal article" date="2020" name="Mol. Plant">
        <title>The Chromosome-Based Rubber Tree Genome Provides New Insights into Spurge Genome Evolution and Rubber Biosynthesis.</title>
        <authorList>
            <person name="Liu J."/>
            <person name="Shi C."/>
            <person name="Shi C.C."/>
            <person name="Li W."/>
            <person name="Zhang Q.J."/>
            <person name="Zhang Y."/>
            <person name="Li K."/>
            <person name="Lu H.F."/>
            <person name="Shi C."/>
            <person name="Zhu S.T."/>
            <person name="Xiao Z.Y."/>
            <person name="Nan H."/>
            <person name="Yue Y."/>
            <person name="Zhu X.G."/>
            <person name="Wu Y."/>
            <person name="Hong X.N."/>
            <person name="Fan G.Y."/>
            <person name="Tong Y."/>
            <person name="Zhang D."/>
            <person name="Mao C.L."/>
            <person name="Liu Y.L."/>
            <person name="Hao S.J."/>
            <person name="Liu W.Q."/>
            <person name="Lv M.Q."/>
            <person name="Zhang H.B."/>
            <person name="Liu Y."/>
            <person name="Hu-Tang G.R."/>
            <person name="Wang J.P."/>
            <person name="Wang J.H."/>
            <person name="Sun Y.H."/>
            <person name="Ni S.B."/>
            <person name="Chen W.B."/>
            <person name="Zhang X.C."/>
            <person name="Jiao Y.N."/>
            <person name="Eichler E.E."/>
            <person name="Li G.H."/>
            <person name="Liu X."/>
            <person name="Gao L.Z."/>
        </authorList>
    </citation>
    <scope>NUCLEOTIDE SEQUENCE [LARGE SCALE GENOMIC DNA]</scope>
    <source>
        <strain evidence="8">cv. GT1</strain>
        <tissue evidence="7">Leaf</tissue>
    </source>
</reference>
<evidence type="ECO:0000259" key="5">
    <source>
        <dbReference type="PROSITE" id="PS50026"/>
    </source>
</evidence>
<dbReference type="FunFam" id="2.90.10.10:FF:000029">
    <property type="entry name" value="G-type lectin S-receptor-like serine/threonine-protein kinase"/>
    <property type="match status" value="1"/>
</dbReference>
<evidence type="ECO:0000259" key="6">
    <source>
        <dbReference type="PROSITE" id="PS50927"/>
    </source>
</evidence>
<dbReference type="PANTHER" id="PTHR32444:SF63">
    <property type="entry name" value="G-TYPE LECTIN S-RECEPTOR-LIKE SERINE_THREONINE-PROTEIN KINASE RKS1"/>
    <property type="match status" value="1"/>
</dbReference>
<dbReference type="GO" id="GO:0048544">
    <property type="term" value="P:recognition of pollen"/>
    <property type="evidence" value="ECO:0007669"/>
    <property type="project" value="InterPro"/>
</dbReference>
<evidence type="ECO:0000256" key="4">
    <source>
        <dbReference type="PROSITE-ProRule" id="PRU00076"/>
    </source>
</evidence>
<name>A0A6A6LQ63_HEVBR</name>
<dbReference type="CDD" id="cd00028">
    <property type="entry name" value="B_lectin"/>
    <property type="match status" value="1"/>
</dbReference>
<dbReference type="InterPro" id="IPR036426">
    <property type="entry name" value="Bulb-type_lectin_dom_sf"/>
</dbReference>
<feature type="domain" description="EGF-like" evidence="5">
    <location>
        <begin position="266"/>
        <end position="303"/>
    </location>
</feature>
<keyword evidence="4" id="KW-0245">EGF-like domain</keyword>
<dbReference type="PROSITE" id="PS50026">
    <property type="entry name" value="EGF_3"/>
    <property type="match status" value="1"/>
</dbReference>
<comment type="caution">
    <text evidence="4">Lacks conserved residue(s) required for the propagation of feature annotation.</text>
</comment>
<dbReference type="Gene3D" id="2.90.10.10">
    <property type="entry name" value="Bulb-type lectin domain"/>
    <property type="match status" value="1"/>
</dbReference>
<dbReference type="SMART" id="SM00108">
    <property type="entry name" value="B_lectin"/>
    <property type="match status" value="1"/>
</dbReference>
<keyword evidence="3" id="KW-0325">Glycoprotein</keyword>
<evidence type="ECO:0000256" key="2">
    <source>
        <dbReference type="ARBA" id="ARBA00023157"/>
    </source>
</evidence>
<dbReference type="InterPro" id="IPR001480">
    <property type="entry name" value="Bulb-type_lectin_dom"/>
</dbReference>
<accession>A0A6A6LQ63</accession>
<dbReference type="SUPFAM" id="SSF51110">
    <property type="entry name" value="alpha-D-mannose-specific plant lectins"/>
    <property type="match status" value="1"/>
</dbReference>
<dbReference type="EMBL" id="JAAGAX010000009">
    <property type="protein sequence ID" value="KAF2303580.1"/>
    <property type="molecule type" value="Genomic_DNA"/>
</dbReference>
<comment type="caution">
    <text evidence="7">The sequence shown here is derived from an EMBL/GenBank/DDBJ whole genome shotgun (WGS) entry which is preliminary data.</text>
</comment>
<feature type="domain" description="Bulb-type lectin" evidence="6">
    <location>
        <begin position="8"/>
        <end position="131"/>
    </location>
</feature>
<keyword evidence="2" id="KW-1015">Disulfide bond</keyword>